<evidence type="ECO:0000256" key="1">
    <source>
        <dbReference type="ARBA" id="ARBA00022734"/>
    </source>
</evidence>
<keyword evidence="4" id="KW-0472">Membrane</keyword>
<reference evidence="6" key="3">
    <citation type="submission" date="2025-08" db="UniProtKB">
        <authorList>
            <consortium name="Ensembl"/>
        </authorList>
    </citation>
    <scope>IDENTIFICATION</scope>
</reference>
<feature type="coiled-coil region" evidence="2">
    <location>
        <begin position="178"/>
        <end position="205"/>
    </location>
</feature>
<evidence type="ECO:0000256" key="2">
    <source>
        <dbReference type="SAM" id="Coils"/>
    </source>
</evidence>
<dbReference type="Proteomes" id="UP000265140">
    <property type="component" value="Chromosome 24"/>
</dbReference>
<dbReference type="Bgee" id="ENSELUG00000004771">
    <property type="expression patterns" value="Expressed in head kidney and 13 other cell types or tissues"/>
</dbReference>
<reference evidence="6" key="4">
    <citation type="submission" date="2025-09" db="UniProtKB">
        <authorList>
            <consortium name="Ensembl"/>
        </authorList>
    </citation>
    <scope>IDENTIFICATION</scope>
</reference>
<dbReference type="Gene3D" id="3.10.100.10">
    <property type="entry name" value="Mannose-Binding Protein A, subunit A"/>
    <property type="match status" value="1"/>
</dbReference>
<dbReference type="InterPro" id="IPR033989">
    <property type="entry name" value="CD209-like_CTLD"/>
</dbReference>
<keyword evidence="2" id="KW-0175">Coiled coil</keyword>
<dbReference type="Pfam" id="PF00059">
    <property type="entry name" value="Lectin_C"/>
    <property type="match status" value="1"/>
</dbReference>
<evidence type="ECO:0000256" key="4">
    <source>
        <dbReference type="SAM" id="Phobius"/>
    </source>
</evidence>
<dbReference type="GeneTree" id="ENSGT01030000234575"/>
<feature type="transmembrane region" description="Helical" evidence="4">
    <location>
        <begin position="143"/>
        <end position="165"/>
    </location>
</feature>
<keyword evidence="4" id="KW-1133">Transmembrane helix</keyword>
<evidence type="ECO:0000256" key="3">
    <source>
        <dbReference type="SAM" id="MobiDB-lite"/>
    </source>
</evidence>
<reference evidence="7" key="1">
    <citation type="journal article" date="2014" name="PLoS ONE">
        <title>The genome and linkage map of the northern pike (Esox lucius): conserved synteny revealed between the salmonid sister group and the Neoteleostei.</title>
        <authorList>
            <person name="Rondeau E.B."/>
            <person name="Minkley D.R."/>
            <person name="Leong J.S."/>
            <person name="Messmer A.M."/>
            <person name="Jantzen J.R."/>
            <person name="von Schalburg K.R."/>
            <person name="Lemon C."/>
            <person name="Bird N.H."/>
            <person name="Koop B.F."/>
        </authorList>
    </citation>
    <scope>NUCLEOTIDE SEQUENCE</scope>
</reference>
<feature type="compositionally biased region" description="Polar residues" evidence="3">
    <location>
        <begin position="106"/>
        <end position="123"/>
    </location>
</feature>
<dbReference type="SUPFAM" id="SSF56436">
    <property type="entry name" value="C-type lectin-like"/>
    <property type="match status" value="1"/>
</dbReference>
<dbReference type="OMA" id="IRFYIVY"/>
<keyword evidence="1" id="KW-0430">Lectin</keyword>
<dbReference type="GO" id="GO:0030246">
    <property type="term" value="F:carbohydrate binding"/>
    <property type="evidence" value="ECO:0007669"/>
    <property type="project" value="UniProtKB-KW"/>
</dbReference>
<name>A0A3P8XIU2_ESOLU</name>
<dbReference type="Ensembl" id="ENSELUT00000013829.3">
    <property type="protein sequence ID" value="ENSELUP00000003554.3"/>
    <property type="gene ID" value="ENSELUG00000004771.3"/>
</dbReference>
<proteinExistence type="predicted"/>
<dbReference type="InterPro" id="IPR001304">
    <property type="entry name" value="C-type_lectin-like"/>
</dbReference>
<reference evidence="6" key="2">
    <citation type="submission" date="2020-02" db="EMBL/GenBank/DDBJ databases">
        <title>Esox lucius (northern pike) genome, fEsoLuc1, primary haplotype.</title>
        <authorList>
            <person name="Myers G."/>
            <person name="Karagic N."/>
            <person name="Meyer A."/>
            <person name="Pippel M."/>
            <person name="Reichard M."/>
            <person name="Winkler S."/>
            <person name="Tracey A."/>
            <person name="Sims Y."/>
            <person name="Howe K."/>
            <person name="Rhie A."/>
            <person name="Formenti G."/>
            <person name="Durbin R."/>
            <person name="Fedrigo O."/>
            <person name="Jarvis E.D."/>
        </authorList>
    </citation>
    <scope>NUCLEOTIDE SEQUENCE [LARGE SCALE GENOMIC DNA]</scope>
</reference>
<feature type="region of interest" description="Disordered" evidence="3">
    <location>
        <begin position="93"/>
        <end position="129"/>
    </location>
</feature>
<keyword evidence="7" id="KW-1185">Reference proteome</keyword>
<keyword evidence="4" id="KW-0812">Transmembrane</keyword>
<dbReference type="InterPro" id="IPR016187">
    <property type="entry name" value="CTDL_fold"/>
</dbReference>
<feature type="domain" description="C-type lectin" evidence="5">
    <location>
        <begin position="221"/>
        <end position="353"/>
    </location>
</feature>
<dbReference type="SMART" id="SM00034">
    <property type="entry name" value="CLECT"/>
    <property type="match status" value="1"/>
</dbReference>
<dbReference type="PROSITE" id="PS50041">
    <property type="entry name" value="C_TYPE_LECTIN_2"/>
    <property type="match status" value="1"/>
</dbReference>
<dbReference type="PANTHER" id="PTHR22803">
    <property type="entry name" value="MANNOSE, PHOSPHOLIPASE, LECTIN RECEPTOR RELATED"/>
    <property type="match status" value="1"/>
</dbReference>
<dbReference type="InterPro" id="IPR050111">
    <property type="entry name" value="C-type_lectin/snaclec_domain"/>
</dbReference>
<protein>
    <recommendedName>
        <fullName evidence="5">C-type lectin domain-containing protein</fullName>
    </recommendedName>
</protein>
<sequence>MITPTSTCKGLVDGIVPWCLGHQHTKMLRKHPEVVRKMLQSLFHVRRRKSSGKCERGVEAVRMAEMIYSNVTFTPHPNRDAGLRSNVNEAMEHEEDVTYSEVRTGAGQQANAQKESNPSSGNPSAKVGSKVVTTEKESARVTFVSLVCLCVILLVLSITLGVLYAEEARSRAAVAQMMENLTVRKELLSSELQHCEKNLTEFSNNLTAIKAIRCASGWEFYNGSCYHFSEDILNWEQSQYACIREGGHLVIIESQQEQNFIRLKVGNMNDQNNYWIGMTDMKEEGVWVWMDNTPLNKSIKYWDLNNGTHVSAFPEPNDWKPGEDCAQMGQRCSGQISCWLDNACDKPSKRICESRAVRS</sequence>
<dbReference type="InterPro" id="IPR016186">
    <property type="entry name" value="C-type_lectin-like/link_sf"/>
</dbReference>
<evidence type="ECO:0000313" key="6">
    <source>
        <dbReference type="Ensembl" id="ENSELUP00000003554.3"/>
    </source>
</evidence>
<evidence type="ECO:0000313" key="7">
    <source>
        <dbReference type="Proteomes" id="UP000265140"/>
    </source>
</evidence>
<dbReference type="AlphaFoldDB" id="A0A3P8XIU2"/>
<evidence type="ECO:0000259" key="5">
    <source>
        <dbReference type="PROSITE" id="PS50041"/>
    </source>
</evidence>
<organism evidence="6 7">
    <name type="scientific">Esox lucius</name>
    <name type="common">Northern pike</name>
    <dbReference type="NCBI Taxonomy" id="8010"/>
    <lineage>
        <taxon>Eukaryota</taxon>
        <taxon>Metazoa</taxon>
        <taxon>Chordata</taxon>
        <taxon>Craniata</taxon>
        <taxon>Vertebrata</taxon>
        <taxon>Euteleostomi</taxon>
        <taxon>Actinopterygii</taxon>
        <taxon>Neopterygii</taxon>
        <taxon>Teleostei</taxon>
        <taxon>Protacanthopterygii</taxon>
        <taxon>Esociformes</taxon>
        <taxon>Esocidae</taxon>
        <taxon>Esox</taxon>
    </lineage>
</organism>
<accession>A0A3P8XIU2</accession>
<dbReference type="CDD" id="cd03590">
    <property type="entry name" value="CLECT_DC-SIGN_like"/>
    <property type="match status" value="1"/>
</dbReference>